<dbReference type="AlphaFoldDB" id="A0AAV0X4L9"/>
<evidence type="ECO:0000313" key="2">
    <source>
        <dbReference type="Proteomes" id="UP001160148"/>
    </source>
</evidence>
<keyword evidence="2" id="KW-1185">Reference proteome</keyword>
<comment type="caution">
    <text evidence="1">The sequence shown here is derived from an EMBL/GenBank/DDBJ whole genome shotgun (WGS) entry which is preliminary data.</text>
</comment>
<sequence length="118" mass="14100">MAYLYQLCSVCFQIKIKITYYTAIWEILREKCHSLNKCLQPRTLVIDFETAIHSSVKDIFPNIAIIGCRFHLSQSWWRRIQAVDLVQEYKNNESNIGKWLRQLFGLMFLDPYEVELCF</sequence>
<dbReference type="EMBL" id="CARXXK010000003">
    <property type="protein sequence ID" value="CAI6363220.1"/>
    <property type="molecule type" value="Genomic_DNA"/>
</dbReference>
<reference evidence="1 2" key="1">
    <citation type="submission" date="2023-01" db="EMBL/GenBank/DDBJ databases">
        <authorList>
            <person name="Whitehead M."/>
        </authorList>
    </citation>
    <scope>NUCLEOTIDE SEQUENCE [LARGE SCALE GENOMIC DNA]</scope>
</reference>
<organism evidence="1 2">
    <name type="scientific">Macrosiphum euphorbiae</name>
    <name type="common">potato aphid</name>
    <dbReference type="NCBI Taxonomy" id="13131"/>
    <lineage>
        <taxon>Eukaryota</taxon>
        <taxon>Metazoa</taxon>
        <taxon>Ecdysozoa</taxon>
        <taxon>Arthropoda</taxon>
        <taxon>Hexapoda</taxon>
        <taxon>Insecta</taxon>
        <taxon>Pterygota</taxon>
        <taxon>Neoptera</taxon>
        <taxon>Paraneoptera</taxon>
        <taxon>Hemiptera</taxon>
        <taxon>Sternorrhyncha</taxon>
        <taxon>Aphidomorpha</taxon>
        <taxon>Aphidoidea</taxon>
        <taxon>Aphididae</taxon>
        <taxon>Macrosiphini</taxon>
        <taxon>Macrosiphum</taxon>
    </lineage>
</organism>
<protein>
    <recommendedName>
        <fullName evidence="3">MULE transposase domain-containing protein</fullName>
    </recommendedName>
</protein>
<evidence type="ECO:0000313" key="1">
    <source>
        <dbReference type="EMBL" id="CAI6363220.1"/>
    </source>
</evidence>
<proteinExistence type="predicted"/>
<dbReference type="Proteomes" id="UP001160148">
    <property type="component" value="Unassembled WGS sequence"/>
</dbReference>
<accession>A0AAV0X4L9</accession>
<evidence type="ECO:0008006" key="3">
    <source>
        <dbReference type="Google" id="ProtNLM"/>
    </source>
</evidence>
<gene>
    <name evidence="1" type="ORF">MEUPH1_LOCUS18201</name>
</gene>
<name>A0AAV0X4L9_9HEMI</name>